<evidence type="ECO:0008006" key="9">
    <source>
        <dbReference type="Google" id="ProtNLM"/>
    </source>
</evidence>
<organism evidence="7 8">
    <name type="scientific">Gordonia crocea</name>
    <dbReference type="NCBI Taxonomy" id="589162"/>
    <lineage>
        <taxon>Bacteria</taxon>
        <taxon>Bacillati</taxon>
        <taxon>Actinomycetota</taxon>
        <taxon>Actinomycetes</taxon>
        <taxon>Mycobacteriales</taxon>
        <taxon>Gordoniaceae</taxon>
        <taxon>Gordonia</taxon>
    </lineage>
</organism>
<name>A0A7I9UV77_9ACTN</name>
<feature type="domain" description="EfeO-type cupredoxin-like" evidence="6">
    <location>
        <begin position="17"/>
        <end position="119"/>
    </location>
</feature>
<evidence type="ECO:0000256" key="3">
    <source>
        <dbReference type="ARBA" id="ARBA00022729"/>
    </source>
</evidence>
<dbReference type="PANTHER" id="PTHR39192:SF1">
    <property type="entry name" value="IRON UPTAKE SYSTEM COMPONENT EFEO"/>
    <property type="match status" value="1"/>
</dbReference>
<protein>
    <recommendedName>
        <fullName evidence="9">Lipoprotein</fullName>
    </recommendedName>
</protein>
<dbReference type="GO" id="GO:0042597">
    <property type="term" value="C:periplasmic space"/>
    <property type="evidence" value="ECO:0007669"/>
    <property type="project" value="UniProtKB-SubCell"/>
</dbReference>
<dbReference type="InterPro" id="IPR018976">
    <property type="entry name" value="Imelysin-like"/>
</dbReference>
<feature type="domain" description="Imelysin-like" evidence="5">
    <location>
        <begin position="145"/>
        <end position="397"/>
    </location>
</feature>
<dbReference type="PANTHER" id="PTHR39192">
    <property type="entry name" value="IRON UPTAKE SYSTEM COMPONENT EFEO"/>
    <property type="match status" value="1"/>
</dbReference>
<evidence type="ECO:0000313" key="8">
    <source>
        <dbReference type="Proteomes" id="UP000444980"/>
    </source>
</evidence>
<comment type="caution">
    <text evidence="7">The sequence shown here is derived from an EMBL/GenBank/DDBJ whole genome shotgun (WGS) entry which is preliminary data.</text>
</comment>
<reference evidence="8" key="1">
    <citation type="submission" date="2019-06" db="EMBL/GenBank/DDBJ databases">
        <title>Gordonia isolated from sludge of a wastewater treatment plant.</title>
        <authorList>
            <person name="Tamura T."/>
            <person name="Aoyama K."/>
            <person name="Kang Y."/>
            <person name="Saito S."/>
            <person name="Akiyama N."/>
            <person name="Yazawa K."/>
            <person name="Gonoi T."/>
            <person name="Mikami Y."/>
        </authorList>
    </citation>
    <scope>NUCLEOTIDE SEQUENCE [LARGE SCALE GENOMIC DNA]</scope>
    <source>
        <strain evidence="8">NBRC 107697</strain>
    </source>
</reference>
<dbReference type="Gene3D" id="1.20.1420.20">
    <property type="entry name" value="M75 peptidase, HXXE motif"/>
    <property type="match status" value="1"/>
</dbReference>
<keyword evidence="8" id="KW-1185">Reference proteome</keyword>
<dbReference type="Proteomes" id="UP000444980">
    <property type="component" value="Unassembled WGS sequence"/>
</dbReference>
<dbReference type="EMBL" id="BJOU01000001">
    <property type="protein sequence ID" value="GED97088.1"/>
    <property type="molecule type" value="Genomic_DNA"/>
</dbReference>
<feature type="chain" id="PRO_5038533834" description="Lipoprotein" evidence="4">
    <location>
        <begin position="31"/>
        <end position="405"/>
    </location>
</feature>
<dbReference type="Gene3D" id="2.60.40.420">
    <property type="entry name" value="Cupredoxins - blue copper proteins"/>
    <property type="match status" value="1"/>
</dbReference>
<comment type="similarity">
    <text evidence="2">Belongs to the EfeM/EfeO family.</text>
</comment>
<accession>A0A7I9UV77</accession>
<dbReference type="InterPro" id="IPR050894">
    <property type="entry name" value="EfeM/EfeO_iron_uptake"/>
</dbReference>
<dbReference type="AlphaFoldDB" id="A0A7I9UV77"/>
<dbReference type="InterPro" id="IPR008972">
    <property type="entry name" value="Cupredoxin"/>
</dbReference>
<evidence type="ECO:0000259" key="6">
    <source>
        <dbReference type="Pfam" id="PF13473"/>
    </source>
</evidence>
<dbReference type="Pfam" id="PF09375">
    <property type="entry name" value="Peptidase_M75"/>
    <property type="match status" value="1"/>
</dbReference>
<gene>
    <name evidence="7" type="ORF">nbrc107697_11270</name>
</gene>
<sequence length="405" mass="44135">MRDTFRFPTTAAALGAVAVVVPLALTGCVAKDSAATTLAVTSTDTECNLDPTTAATGSVGFKVTNNGSKVTEFYVFEGSRVLGEVENIAPGVSGKLTVELVKPGTYEVACKPGMVGTGIRQTITVTGEEKTKNEAPADVEQAKKRYLAFVRQEVANLEAATVTFVDAIKRGDYDKARELFGPTRSYYERIEPVAESFSDLDPKIDMRWDDTADGTERFTGFHRIERYLWPPKADEIGDADGKVSPADAANAKKADTTEEIHKAADELLTNVRALKTEVDKPDFTFDTQLFVQGPKALIDEIAKTKVAGEEDRYSHTDLWDFAANVEGSQRLIGELQPIIKKRDPKLMETITKQFDEINAAIDKLREGTGYVSYDKVDEATRKALSAKIDALSATLSKVPAVVMSK</sequence>
<keyword evidence="3 4" id="KW-0732">Signal</keyword>
<dbReference type="RefSeq" id="WP_161926461.1">
    <property type="nucleotide sequence ID" value="NZ_BJOU01000001.1"/>
</dbReference>
<dbReference type="SUPFAM" id="SSF49503">
    <property type="entry name" value="Cupredoxins"/>
    <property type="match status" value="1"/>
</dbReference>
<dbReference type="CDD" id="cd14656">
    <property type="entry name" value="Imelysin-like_EfeO"/>
    <property type="match status" value="1"/>
</dbReference>
<feature type="signal peptide" evidence="4">
    <location>
        <begin position="1"/>
        <end position="30"/>
    </location>
</feature>
<dbReference type="Pfam" id="PF13473">
    <property type="entry name" value="Cupredoxin_1"/>
    <property type="match status" value="1"/>
</dbReference>
<proteinExistence type="inferred from homology"/>
<comment type="subcellular location">
    <subcellularLocation>
        <location evidence="1">Periplasm</location>
    </subcellularLocation>
</comment>
<dbReference type="InterPro" id="IPR053377">
    <property type="entry name" value="Iron_uptake_EfeM/EfeO"/>
</dbReference>
<evidence type="ECO:0000256" key="2">
    <source>
        <dbReference type="ARBA" id="ARBA00005989"/>
    </source>
</evidence>
<dbReference type="NCBIfam" id="NF041757">
    <property type="entry name" value="EfeO"/>
    <property type="match status" value="1"/>
</dbReference>
<dbReference type="InterPro" id="IPR028096">
    <property type="entry name" value="EfeO_Cupredoxin"/>
</dbReference>
<evidence type="ECO:0000259" key="5">
    <source>
        <dbReference type="Pfam" id="PF09375"/>
    </source>
</evidence>
<dbReference type="InterPro" id="IPR034981">
    <property type="entry name" value="Imelysin-like_EfeO/Algp7"/>
</dbReference>
<dbReference type="PROSITE" id="PS51257">
    <property type="entry name" value="PROKAR_LIPOPROTEIN"/>
    <property type="match status" value="1"/>
</dbReference>
<evidence type="ECO:0000313" key="7">
    <source>
        <dbReference type="EMBL" id="GED97088.1"/>
    </source>
</evidence>
<evidence type="ECO:0000256" key="1">
    <source>
        <dbReference type="ARBA" id="ARBA00004418"/>
    </source>
</evidence>
<dbReference type="OrthoDB" id="7348379at2"/>
<evidence type="ECO:0000256" key="4">
    <source>
        <dbReference type="SAM" id="SignalP"/>
    </source>
</evidence>
<dbReference type="InterPro" id="IPR038352">
    <property type="entry name" value="Imelysin_sf"/>
</dbReference>